<dbReference type="GO" id="GO:0005886">
    <property type="term" value="C:plasma membrane"/>
    <property type="evidence" value="ECO:0007669"/>
    <property type="project" value="UniProtKB-SubCell"/>
</dbReference>
<sequence>MNQIIDFFLEPYQTASTINIVLEFVAATFGVASVVFAKRENILVYPTGIVSTGIYVYLLSQWNLYGDLIINIYYTLMSLFGWYMWSKVIDDKKNHIPISRTTSKDKLKAFGIFAFTSLFVVFVYRYYNVMPNNLSFTESIDFAFSNLSSGNLDDFRKATPFLDTFTTGVFFAAMWLMALKKIENWSLWIIGNIVSIPLYFVKGYGFTGMQYLIFLILAIEAYKQWKKSLNNNQQIV</sequence>
<feature type="transmembrane region" description="Helical" evidence="10">
    <location>
        <begin position="158"/>
        <end position="178"/>
    </location>
</feature>
<evidence type="ECO:0000256" key="6">
    <source>
        <dbReference type="ARBA" id="ARBA00022475"/>
    </source>
</evidence>
<evidence type="ECO:0000256" key="7">
    <source>
        <dbReference type="ARBA" id="ARBA00022692"/>
    </source>
</evidence>
<dbReference type="GO" id="GO:0034257">
    <property type="term" value="F:nicotinamide riboside transmembrane transporter activity"/>
    <property type="evidence" value="ECO:0007669"/>
    <property type="project" value="InterPro"/>
</dbReference>
<comment type="function">
    <text evidence="1">Required for nicotinamide riboside transport across the inner membrane.</text>
</comment>
<feature type="transmembrane region" description="Helical" evidence="10">
    <location>
        <begin position="107"/>
        <end position="127"/>
    </location>
</feature>
<evidence type="ECO:0000313" key="11">
    <source>
        <dbReference type="EMBL" id="RKE98541.1"/>
    </source>
</evidence>
<gene>
    <name evidence="11" type="ORF">BXY80_0630</name>
</gene>
<evidence type="ECO:0000256" key="8">
    <source>
        <dbReference type="ARBA" id="ARBA00022989"/>
    </source>
</evidence>
<reference evidence="11 12" key="1">
    <citation type="submission" date="2018-09" db="EMBL/GenBank/DDBJ databases">
        <title>Genomic Encyclopedia of Archaeal and Bacterial Type Strains, Phase II (KMG-II): from individual species to whole genera.</title>
        <authorList>
            <person name="Goeker M."/>
        </authorList>
    </citation>
    <scope>NUCLEOTIDE SEQUENCE [LARGE SCALE GENOMIC DNA]</scope>
    <source>
        <strain evidence="11 12">DSM 26283</strain>
    </source>
</reference>
<proteinExistence type="inferred from homology"/>
<dbReference type="PANTHER" id="PTHR36122">
    <property type="entry name" value="NICOTINAMIDE RIBOSIDE TRANSPORTER PNUC"/>
    <property type="match status" value="1"/>
</dbReference>
<feature type="transmembrane region" description="Helical" evidence="10">
    <location>
        <begin position="68"/>
        <end position="86"/>
    </location>
</feature>
<comment type="subcellular location">
    <subcellularLocation>
        <location evidence="2">Cell membrane</location>
        <topology evidence="2">Multi-pass membrane protein</topology>
    </subcellularLocation>
</comment>
<keyword evidence="12" id="KW-1185">Reference proteome</keyword>
<dbReference type="NCBIfam" id="TIGR01528">
    <property type="entry name" value="NMN_trans_PnuC"/>
    <property type="match status" value="1"/>
</dbReference>
<keyword evidence="8 10" id="KW-1133">Transmembrane helix</keyword>
<protein>
    <recommendedName>
        <fullName evidence="4">Nicotinamide riboside transporter PnuC</fullName>
    </recommendedName>
</protein>
<evidence type="ECO:0000256" key="3">
    <source>
        <dbReference type="ARBA" id="ARBA00006669"/>
    </source>
</evidence>
<evidence type="ECO:0000256" key="1">
    <source>
        <dbReference type="ARBA" id="ARBA00002672"/>
    </source>
</evidence>
<organism evidence="11 12">
    <name type="scientific">Ichthyenterobacterium magnum</name>
    <dbReference type="NCBI Taxonomy" id="1230530"/>
    <lineage>
        <taxon>Bacteria</taxon>
        <taxon>Pseudomonadati</taxon>
        <taxon>Bacteroidota</taxon>
        <taxon>Flavobacteriia</taxon>
        <taxon>Flavobacteriales</taxon>
        <taxon>Flavobacteriaceae</taxon>
        <taxon>Ichthyenterobacterium</taxon>
    </lineage>
</organism>
<dbReference type="OrthoDB" id="9791248at2"/>
<comment type="caution">
    <text evidence="11">The sequence shown here is derived from an EMBL/GenBank/DDBJ whole genome shotgun (WGS) entry which is preliminary data.</text>
</comment>
<evidence type="ECO:0000313" key="12">
    <source>
        <dbReference type="Proteomes" id="UP000284892"/>
    </source>
</evidence>
<evidence type="ECO:0000256" key="4">
    <source>
        <dbReference type="ARBA" id="ARBA00017522"/>
    </source>
</evidence>
<keyword evidence="6" id="KW-1003">Cell membrane</keyword>
<dbReference type="AlphaFoldDB" id="A0A420DWI3"/>
<dbReference type="Pfam" id="PF04973">
    <property type="entry name" value="NMN_transporter"/>
    <property type="match status" value="1"/>
</dbReference>
<feature type="transmembrane region" description="Helical" evidence="10">
    <location>
        <begin position="16"/>
        <end position="36"/>
    </location>
</feature>
<dbReference type="EMBL" id="RAQJ01000001">
    <property type="protein sequence ID" value="RKE98541.1"/>
    <property type="molecule type" value="Genomic_DNA"/>
</dbReference>
<dbReference type="Proteomes" id="UP000284892">
    <property type="component" value="Unassembled WGS sequence"/>
</dbReference>
<comment type="similarity">
    <text evidence="3">Belongs to the nicotinamide ribonucleoside (NR) uptake permease (TC 4.B.1) family.</text>
</comment>
<dbReference type="InterPro" id="IPR006419">
    <property type="entry name" value="NMN_transpt_PnuC"/>
</dbReference>
<evidence type="ECO:0000256" key="5">
    <source>
        <dbReference type="ARBA" id="ARBA00022448"/>
    </source>
</evidence>
<evidence type="ECO:0000256" key="2">
    <source>
        <dbReference type="ARBA" id="ARBA00004651"/>
    </source>
</evidence>
<keyword evidence="9 10" id="KW-0472">Membrane</keyword>
<feature type="transmembrane region" description="Helical" evidence="10">
    <location>
        <begin position="185"/>
        <end position="202"/>
    </location>
</feature>
<keyword evidence="7 10" id="KW-0812">Transmembrane</keyword>
<evidence type="ECO:0000256" key="9">
    <source>
        <dbReference type="ARBA" id="ARBA00023136"/>
    </source>
</evidence>
<keyword evidence="5" id="KW-0813">Transport</keyword>
<dbReference type="PANTHER" id="PTHR36122:SF2">
    <property type="entry name" value="NICOTINAMIDE RIBOSIDE TRANSPORTER PNUC"/>
    <property type="match status" value="1"/>
</dbReference>
<feature type="transmembrane region" description="Helical" evidence="10">
    <location>
        <begin position="43"/>
        <end position="62"/>
    </location>
</feature>
<dbReference type="RefSeq" id="WP_120199747.1">
    <property type="nucleotide sequence ID" value="NZ_RAQJ01000001.1"/>
</dbReference>
<accession>A0A420DWI3</accession>
<evidence type="ECO:0000256" key="10">
    <source>
        <dbReference type="SAM" id="Phobius"/>
    </source>
</evidence>
<name>A0A420DWI3_9FLAO</name>